<dbReference type="SMART" id="SM00701">
    <property type="entry name" value="PGRP"/>
    <property type="match status" value="1"/>
</dbReference>
<dbReference type="SUPFAM" id="SSF55846">
    <property type="entry name" value="N-acetylmuramoyl-L-alanine amidase-like"/>
    <property type="match status" value="1"/>
</dbReference>
<comment type="similarity">
    <text evidence="1">Belongs to the N-acetylmuramoyl-L-alanine amidase 2 family.</text>
</comment>
<dbReference type="CDD" id="cd06583">
    <property type="entry name" value="PGRP"/>
    <property type="match status" value="1"/>
</dbReference>
<dbReference type="EMBL" id="JASAYQ010000005">
    <property type="protein sequence ID" value="MDP8172591.1"/>
    <property type="molecule type" value="Genomic_DNA"/>
</dbReference>
<dbReference type="PANTHER" id="PTHR11022:SF41">
    <property type="entry name" value="PEPTIDOGLYCAN-RECOGNITION PROTEIN LC-RELATED"/>
    <property type="match status" value="1"/>
</dbReference>
<dbReference type="InterPro" id="IPR036505">
    <property type="entry name" value="Amidase/PGRP_sf"/>
</dbReference>
<name>A0AAJ6N9B4_9PAST</name>
<protein>
    <submittedName>
        <fullName evidence="4">N-acetylmuramoyl-L-alanine amidase</fullName>
        <ecNumber evidence="4">3.5.1.28</ecNumber>
    </submittedName>
</protein>
<gene>
    <name evidence="4" type="ORF">QJU93_04390</name>
</gene>
<dbReference type="InterPro" id="IPR006619">
    <property type="entry name" value="PGRP_domain_met/bac"/>
</dbReference>
<dbReference type="PROSITE" id="PS00018">
    <property type="entry name" value="EF_HAND_1"/>
    <property type="match status" value="1"/>
</dbReference>
<accession>A0AAJ6N9B4</accession>
<organism evidence="4 5">
    <name type="scientific">Phocoenobacter skyensis</name>
    <dbReference type="NCBI Taxonomy" id="97481"/>
    <lineage>
        <taxon>Bacteria</taxon>
        <taxon>Pseudomonadati</taxon>
        <taxon>Pseudomonadota</taxon>
        <taxon>Gammaproteobacteria</taxon>
        <taxon>Pasteurellales</taxon>
        <taxon>Pasteurellaceae</taxon>
        <taxon>Phocoenobacter</taxon>
    </lineage>
</organism>
<reference evidence="4" key="1">
    <citation type="journal article" date="2023" name="Front. Microbiol.">
        <title>Phylogeography and host specificity of Pasteurellaceae pathogenic to sea-farmed fish in the north-east Atlantic.</title>
        <authorList>
            <person name="Gulla S."/>
            <person name="Colquhoun D.J."/>
            <person name="Olsen A.B."/>
            <person name="Spilsberg B."/>
            <person name="Lagesen K."/>
            <person name="Aakesson C.P."/>
            <person name="Strom S."/>
            <person name="Manji F."/>
            <person name="Birkbeck T.H."/>
            <person name="Nilsen H.K."/>
        </authorList>
    </citation>
    <scope>NUCLEOTIDE SEQUENCE</scope>
    <source>
        <strain evidence="4">TW16_20</strain>
    </source>
</reference>
<dbReference type="Pfam" id="PF01510">
    <property type="entry name" value="Amidase_2"/>
    <property type="match status" value="1"/>
</dbReference>
<dbReference type="SMART" id="SM00644">
    <property type="entry name" value="Ami_2"/>
    <property type="match status" value="1"/>
</dbReference>
<dbReference type="InterPro" id="IPR018247">
    <property type="entry name" value="EF_Hand_1_Ca_BS"/>
</dbReference>
<sequence>MSLPITKIIIHCSATQNGVPLAKYGKTAAQRIDMWHKKRGFHRRLPAMKNFNPHLKAIGYQYVIDIDGTVETGRAVGETGAHAKHHNSHSVGICLVGGISINGKNYARYTAQQWQALHKLLRELEAQHPNAKIMGHRDLSPDLNNDGKITPNEFVKSCPCFDVWEYLDSEQVINYQHLFNED</sequence>
<feature type="domain" description="N-acetylmuramoyl-L-alanine amidase" evidence="2">
    <location>
        <begin position="19"/>
        <end position="148"/>
    </location>
</feature>
<evidence type="ECO:0000256" key="1">
    <source>
        <dbReference type="ARBA" id="ARBA00007553"/>
    </source>
</evidence>
<evidence type="ECO:0000259" key="2">
    <source>
        <dbReference type="SMART" id="SM00644"/>
    </source>
</evidence>
<dbReference type="EC" id="3.5.1.28" evidence="4"/>
<dbReference type="AlphaFoldDB" id="A0AAJ6N9B4"/>
<feature type="domain" description="Peptidoglycan recognition protein family" evidence="3">
    <location>
        <begin position="36"/>
        <end position="140"/>
    </location>
</feature>
<dbReference type="Gene3D" id="3.40.80.10">
    <property type="entry name" value="Peptidoglycan recognition protein-like"/>
    <property type="match status" value="1"/>
</dbReference>
<keyword evidence="4" id="KW-0378">Hydrolase</keyword>
<dbReference type="RefSeq" id="WP_306375185.1">
    <property type="nucleotide sequence ID" value="NZ_JASAYL010000008.1"/>
</dbReference>
<dbReference type="InterPro" id="IPR002502">
    <property type="entry name" value="Amidase_domain"/>
</dbReference>
<dbReference type="PANTHER" id="PTHR11022">
    <property type="entry name" value="PEPTIDOGLYCAN RECOGNITION PROTEIN"/>
    <property type="match status" value="1"/>
</dbReference>
<evidence type="ECO:0000259" key="3">
    <source>
        <dbReference type="SMART" id="SM00701"/>
    </source>
</evidence>
<evidence type="ECO:0000313" key="4">
    <source>
        <dbReference type="EMBL" id="MDP8172591.1"/>
    </source>
</evidence>
<evidence type="ECO:0000313" key="5">
    <source>
        <dbReference type="Proteomes" id="UP001236239"/>
    </source>
</evidence>
<comment type="caution">
    <text evidence="4">The sequence shown here is derived from an EMBL/GenBank/DDBJ whole genome shotgun (WGS) entry which is preliminary data.</text>
</comment>
<dbReference type="Proteomes" id="UP001236239">
    <property type="component" value="Unassembled WGS sequence"/>
</dbReference>
<dbReference type="GO" id="GO:0008270">
    <property type="term" value="F:zinc ion binding"/>
    <property type="evidence" value="ECO:0007669"/>
    <property type="project" value="InterPro"/>
</dbReference>
<dbReference type="InterPro" id="IPR015510">
    <property type="entry name" value="PGRP"/>
</dbReference>
<dbReference type="GO" id="GO:0009253">
    <property type="term" value="P:peptidoglycan catabolic process"/>
    <property type="evidence" value="ECO:0007669"/>
    <property type="project" value="InterPro"/>
</dbReference>
<proteinExistence type="inferred from homology"/>
<dbReference type="GO" id="GO:0008745">
    <property type="term" value="F:N-acetylmuramoyl-L-alanine amidase activity"/>
    <property type="evidence" value="ECO:0007669"/>
    <property type="project" value="UniProtKB-EC"/>
</dbReference>